<evidence type="ECO:0000259" key="1">
    <source>
        <dbReference type="Pfam" id="PF07727"/>
    </source>
</evidence>
<gene>
    <name evidence="2" type="ORF">CR513_44368</name>
</gene>
<sequence>MHDEAHIFQQMLNKGILHKVRSKDHLSSIHIFGLFHTVTRQKFHLPSLLFAHLRMNLKGKGVEKNHMTHSTLITKILWDHKVFETLYALPSSKQANFDTNLVDDCVYHKFSGSKYIFLVLYIDDILLSSSDIILLHETKIYLMKNFKMKDLVEASFVLEIVLKVSYGFHKRTILTKS</sequence>
<comment type="caution">
    <text evidence="2">The sequence shown here is derived from an EMBL/GenBank/DDBJ whole genome shotgun (WGS) entry which is preliminary data.</text>
</comment>
<name>A0A371FBQ9_MUCPR</name>
<feature type="non-terminal residue" evidence="2">
    <location>
        <position position="1"/>
    </location>
</feature>
<dbReference type="AlphaFoldDB" id="A0A371FBQ9"/>
<dbReference type="OrthoDB" id="1645289at2759"/>
<dbReference type="EMBL" id="QJKJ01009741">
    <property type="protein sequence ID" value="RDX75729.1"/>
    <property type="molecule type" value="Genomic_DNA"/>
</dbReference>
<dbReference type="InterPro" id="IPR013103">
    <property type="entry name" value="RVT_2"/>
</dbReference>
<accession>A0A371FBQ9</accession>
<keyword evidence="3" id="KW-1185">Reference proteome</keyword>
<evidence type="ECO:0000313" key="2">
    <source>
        <dbReference type="EMBL" id="RDX75729.1"/>
    </source>
</evidence>
<dbReference type="Pfam" id="PF07727">
    <property type="entry name" value="RVT_2"/>
    <property type="match status" value="1"/>
</dbReference>
<organism evidence="2 3">
    <name type="scientific">Mucuna pruriens</name>
    <name type="common">Velvet bean</name>
    <name type="synonym">Dolichos pruriens</name>
    <dbReference type="NCBI Taxonomy" id="157652"/>
    <lineage>
        <taxon>Eukaryota</taxon>
        <taxon>Viridiplantae</taxon>
        <taxon>Streptophyta</taxon>
        <taxon>Embryophyta</taxon>
        <taxon>Tracheophyta</taxon>
        <taxon>Spermatophyta</taxon>
        <taxon>Magnoliopsida</taxon>
        <taxon>eudicotyledons</taxon>
        <taxon>Gunneridae</taxon>
        <taxon>Pentapetalae</taxon>
        <taxon>rosids</taxon>
        <taxon>fabids</taxon>
        <taxon>Fabales</taxon>
        <taxon>Fabaceae</taxon>
        <taxon>Papilionoideae</taxon>
        <taxon>50 kb inversion clade</taxon>
        <taxon>NPAAA clade</taxon>
        <taxon>indigoferoid/millettioid clade</taxon>
        <taxon>Phaseoleae</taxon>
        <taxon>Mucuna</taxon>
    </lineage>
</organism>
<reference evidence="2" key="1">
    <citation type="submission" date="2018-05" db="EMBL/GenBank/DDBJ databases">
        <title>Draft genome of Mucuna pruriens seed.</title>
        <authorList>
            <person name="Nnadi N.E."/>
            <person name="Vos R."/>
            <person name="Hasami M.H."/>
            <person name="Devisetty U.K."/>
            <person name="Aguiy J.C."/>
        </authorList>
    </citation>
    <scope>NUCLEOTIDE SEQUENCE [LARGE SCALE GENOMIC DNA]</scope>
    <source>
        <strain evidence="2">JCA_2017</strain>
    </source>
</reference>
<evidence type="ECO:0000313" key="3">
    <source>
        <dbReference type="Proteomes" id="UP000257109"/>
    </source>
</evidence>
<dbReference type="Proteomes" id="UP000257109">
    <property type="component" value="Unassembled WGS sequence"/>
</dbReference>
<feature type="domain" description="Reverse transcriptase Ty1/copia-type" evidence="1">
    <location>
        <begin position="93"/>
        <end position="162"/>
    </location>
</feature>
<proteinExistence type="predicted"/>
<protein>
    <recommendedName>
        <fullName evidence="1">Reverse transcriptase Ty1/copia-type domain-containing protein</fullName>
    </recommendedName>
</protein>